<dbReference type="GO" id="GO:0000976">
    <property type="term" value="F:transcription cis-regulatory region binding"/>
    <property type="evidence" value="ECO:0007669"/>
    <property type="project" value="TreeGrafter"/>
</dbReference>
<dbReference type="SMART" id="SM00354">
    <property type="entry name" value="HTH_LACI"/>
    <property type="match status" value="1"/>
</dbReference>
<evidence type="ECO:0000256" key="2">
    <source>
        <dbReference type="ARBA" id="ARBA00023125"/>
    </source>
</evidence>
<dbReference type="Pfam" id="PF00356">
    <property type="entry name" value="LacI"/>
    <property type="match status" value="1"/>
</dbReference>
<keyword evidence="2" id="KW-0238">DNA-binding</keyword>
<dbReference type="SUPFAM" id="SSF47413">
    <property type="entry name" value="lambda repressor-like DNA-binding domains"/>
    <property type="match status" value="1"/>
</dbReference>
<dbReference type="EMBL" id="ACIO01000346">
    <property type="protein sequence ID" value="EFC97718.1"/>
    <property type="molecule type" value="Genomic_DNA"/>
</dbReference>
<dbReference type="Proteomes" id="UP000004968">
    <property type="component" value="Unassembled WGS sequence"/>
</dbReference>
<dbReference type="PROSITE" id="PS00356">
    <property type="entry name" value="HTH_LACI_1"/>
    <property type="match status" value="1"/>
</dbReference>
<dbReference type="PANTHER" id="PTHR30146:SF109">
    <property type="entry name" value="HTH-TYPE TRANSCRIPTIONAL REGULATOR GALS"/>
    <property type="match status" value="1"/>
</dbReference>
<dbReference type="InterPro" id="IPR000843">
    <property type="entry name" value="HTH_LacI"/>
</dbReference>
<dbReference type="CDD" id="cd01392">
    <property type="entry name" value="HTH_LacI"/>
    <property type="match status" value="1"/>
</dbReference>
<evidence type="ECO:0000256" key="1">
    <source>
        <dbReference type="ARBA" id="ARBA00023015"/>
    </source>
</evidence>
<dbReference type="PANTHER" id="PTHR30146">
    <property type="entry name" value="LACI-RELATED TRANSCRIPTIONAL REPRESSOR"/>
    <property type="match status" value="1"/>
</dbReference>
<dbReference type="GO" id="GO:0003700">
    <property type="term" value="F:DNA-binding transcription factor activity"/>
    <property type="evidence" value="ECO:0007669"/>
    <property type="project" value="TreeGrafter"/>
</dbReference>
<dbReference type="PROSITE" id="PS50932">
    <property type="entry name" value="HTH_LACI_2"/>
    <property type="match status" value="1"/>
</dbReference>
<dbReference type="Gene3D" id="1.10.260.40">
    <property type="entry name" value="lambda repressor-like DNA-binding domains"/>
    <property type="match status" value="1"/>
</dbReference>
<gene>
    <name evidence="5" type="ORF">CLOSTHATH_04076</name>
</gene>
<comment type="caution">
    <text evidence="5">The sequence shown here is derived from an EMBL/GenBank/DDBJ whole genome shotgun (WGS) entry which is preliminary data.</text>
</comment>
<dbReference type="Gene3D" id="3.40.50.2300">
    <property type="match status" value="2"/>
</dbReference>
<evidence type="ECO:0000256" key="3">
    <source>
        <dbReference type="ARBA" id="ARBA00023163"/>
    </source>
</evidence>
<dbReference type="InterPro" id="IPR046335">
    <property type="entry name" value="LacI/GalR-like_sensor"/>
</dbReference>
<dbReference type="PRINTS" id="PR00036">
    <property type="entry name" value="HTHLACI"/>
</dbReference>
<name>D3AKD3_9FIRM</name>
<feature type="domain" description="HTH lacI-type" evidence="4">
    <location>
        <begin position="6"/>
        <end position="62"/>
    </location>
</feature>
<dbReference type="SUPFAM" id="SSF53822">
    <property type="entry name" value="Periplasmic binding protein-like I"/>
    <property type="match status" value="1"/>
</dbReference>
<evidence type="ECO:0000313" key="5">
    <source>
        <dbReference type="EMBL" id="EFC97718.1"/>
    </source>
</evidence>
<dbReference type="InterPro" id="IPR010982">
    <property type="entry name" value="Lambda_DNA-bd_dom_sf"/>
</dbReference>
<evidence type="ECO:0000259" key="4">
    <source>
        <dbReference type="PROSITE" id="PS50932"/>
    </source>
</evidence>
<sequence>MGENMATVVDVAELAGVSVATVSRVIRDSNKVSDDKREKVMNAIEELGYKMDPNSTGRLRKKILYVVCGGSQDEFVDNILEIANESGYEIAVEYTAGLPLEMNTFMKKLLKNKIISGVLTCGLPPESGKALREIDQIVPVVQCCDEIMTENSFVVSSDDVMMGHDAVLHLSKKGCRRIAFLGLGKMKNPFKYSHAREMGYRVAHAELGIPVDENLIKQCDLTADSVYRALDELRKLPEMPDAIFCARDSTAVFAVNKLTRDGIRIPDNISIMGCGSAESAERSWLPLSNVTQSYYEIGLEAINLMNARIMGKTVLGRRLNIKHTIVDRETTK</sequence>
<dbReference type="Pfam" id="PF13377">
    <property type="entry name" value="Peripla_BP_3"/>
    <property type="match status" value="1"/>
</dbReference>
<reference evidence="5 6" key="1">
    <citation type="submission" date="2010-01" db="EMBL/GenBank/DDBJ databases">
        <authorList>
            <person name="Weinstock G."/>
            <person name="Sodergren E."/>
            <person name="Clifton S."/>
            <person name="Fulton L."/>
            <person name="Fulton B."/>
            <person name="Courtney L."/>
            <person name="Fronick C."/>
            <person name="Harrison M."/>
            <person name="Strong C."/>
            <person name="Farmer C."/>
            <person name="Delahaunty K."/>
            <person name="Markovic C."/>
            <person name="Hall O."/>
            <person name="Minx P."/>
            <person name="Tomlinson C."/>
            <person name="Mitreva M."/>
            <person name="Nelson J."/>
            <person name="Hou S."/>
            <person name="Wollam A."/>
            <person name="Pepin K.H."/>
            <person name="Johnson M."/>
            <person name="Bhonagiri V."/>
            <person name="Nash W.E."/>
            <person name="Warren W."/>
            <person name="Chinwalla A."/>
            <person name="Mardis E.R."/>
            <person name="Wilson R.K."/>
        </authorList>
    </citation>
    <scope>NUCLEOTIDE SEQUENCE [LARGE SCALE GENOMIC DNA]</scope>
    <source>
        <strain evidence="5 6">DSM 13479</strain>
    </source>
</reference>
<keyword evidence="3" id="KW-0804">Transcription</keyword>
<dbReference type="AlphaFoldDB" id="D3AKD3"/>
<evidence type="ECO:0000313" key="6">
    <source>
        <dbReference type="Proteomes" id="UP000004968"/>
    </source>
</evidence>
<accession>D3AKD3</accession>
<organism evidence="5 6">
    <name type="scientific">Hungatella hathewayi DSM 13479</name>
    <dbReference type="NCBI Taxonomy" id="566550"/>
    <lineage>
        <taxon>Bacteria</taxon>
        <taxon>Bacillati</taxon>
        <taxon>Bacillota</taxon>
        <taxon>Clostridia</taxon>
        <taxon>Lachnospirales</taxon>
        <taxon>Lachnospiraceae</taxon>
        <taxon>Hungatella</taxon>
    </lineage>
</organism>
<dbReference type="InterPro" id="IPR028082">
    <property type="entry name" value="Peripla_BP_I"/>
</dbReference>
<keyword evidence="1" id="KW-0805">Transcription regulation</keyword>
<protein>
    <submittedName>
        <fullName evidence="5">Transcriptional regulator, LacI family</fullName>
    </submittedName>
</protein>
<proteinExistence type="predicted"/>
<dbReference type="HOGENOM" id="CLU_037628_6_0_9"/>